<protein>
    <submittedName>
        <fullName evidence="1">Uncharacterized protein</fullName>
    </submittedName>
</protein>
<proteinExistence type="predicted"/>
<evidence type="ECO:0000313" key="2">
    <source>
        <dbReference type="Proteomes" id="UP001302812"/>
    </source>
</evidence>
<sequence length="160" mass="18151">MTQDEPANKKRELSALQDQFSELSEKLKANLGPHGKPMVRTYLVVHMVLWKLAMCVADIDAGEPHRSTNHGKSVQVVLRRVHEIITEMVWTKSDEDVVEAVEEALDAVNLYTAGLDACGDMEGWKDGEEEVQGRKKQGKEKRTAEWWQYELMGLPCDDIL</sequence>
<keyword evidence="2" id="KW-1185">Reference proteome</keyword>
<reference evidence="1" key="2">
    <citation type="submission" date="2023-05" db="EMBL/GenBank/DDBJ databases">
        <authorList>
            <consortium name="Lawrence Berkeley National Laboratory"/>
            <person name="Steindorff A."/>
            <person name="Hensen N."/>
            <person name="Bonometti L."/>
            <person name="Westerberg I."/>
            <person name="Brannstrom I.O."/>
            <person name="Guillou S."/>
            <person name="Cros-Aarteil S."/>
            <person name="Calhoun S."/>
            <person name="Haridas S."/>
            <person name="Kuo A."/>
            <person name="Mondo S."/>
            <person name="Pangilinan J."/>
            <person name="Riley R."/>
            <person name="Labutti K."/>
            <person name="Andreopoulos B."/>
            <person name="Lipzen A."/>
            <person name="Chen C."/>
            <person name="Yanf M."/>
            <person name="Daum C."/>
            <person name="Ng V."/>
            <person name="Clum A."/>
            <person name="Ohm R."/>
            <person name="Martin F."/>
            <person name="Silar P."/>
            <person name="Natvig D."/>
            <person name="Lalanne C."/>
            <person name="Gautier V."/>
            <person name="Ament-Velasquez S.L."/>
            <person name="Kruys A."/>
            <person name="Hutchinson M.I."/>
            <person name="Powell A.J."/>
            <person name="Barry K."/>
            <person name="Miller A.N."/>
            <person name="Grigoriev I.V."/>
            <person name="Debuchy R."/>
            <person name="Gladieux P."/>
            <person name="Thoren M.H."/>
            <person name="Johannesson H."/>
        </authorList>
    </citation>
    <scope>NUCLEOTIDE SEQUENCE</scope>
    <source>
        <strain evidence="1">CBS 508.74</strain>
    </source>
</reference>
<dbReference type="RefSeq" id="XP_064670525.1">
    <property type="nucleotide sequence ID" value="XM_064817721.1"/>
</dbReference>
<gene>
    <name evidence="1" type="ORF">N656DRAFT_798130</name>
</gene>
<name>A0AAN6YSM2_9PEZI</name>
<organism evidence="1 2">
    <name type="scientific">Canariomyces notabilis</name>
    <dbReference type="NCBI Taxonomy" id="2074819"/>
    <lineage>
        <taxon>Eukaryota</taxon>
        <taxon>Fungi</taxon>
        <taxon>Dikarya</taxon>
        <taxon>Ascomycota</taxon>
        <taxon>Pezizomycotina</taxon>
        <taxon>Sordariomycetes</taxon>
        <taxon>Sordariomycetidae</taxon>
        <taxon>Sordariales</taxon>
        <taxon>Chaetomiaceae</taxon>
        <taxon>Canariomyces</taxon>
    </lineage>
</organism>
<dbReference type="EMBL" id="MU853341">
    <property type="protein sequence ID" value="KAK4112955.1"/>
    <property type="molecule type" value="Genomic_DNA"/>
</dbReference>
<evidence type="ECO:0000313" key="1">
    <source>
        <dbReference type="EMBL" id="KAK4112955.1"/>
    </source>
</evidence>
<comment type="caution">
    <text evidence="1">The sequence shown here is derived from an EMBL/GenBank/DDBJ whole genome shotgun (WGS) entry which is preliminary data.</text>
</comment>
<reference evidence="1" key="1">
    <citation type="journal article" date="2023" name="Mol. Phylogenet. Evol.">
        <title>Genome-scale phylogeny and comparative genomics of the fungal order Sordariales.</title>
        <authorList>
            <person name="Hensen N."/>
            <person name="Bonometti L."/>
            <person name="Westerberg I."/>
            <person name="Brannstrom I.O."/>
            <person name="Guillou S."/>
            <person name="Cros-Aarteil S."/>
            <person name="Calhoun S."/>
            <person name="Haridas S."/>
            <person name="Kuo A."/>
            <person name="Mondo S."/>
            <person name="Pangilinan J."/>
            <person name="Riley R."/>
            <person name="LaButti K."/>
            <person name="Andreopoulos B."/>
            <person name="Lipzen A."/>
            <person name="Chen C."/>
            <person name="Yan M."/>
            <person name="Daum C."/>
            <person name="Ng V."/>
            <person name="Clum A."/>
            <person name="Steindorff A."/>
            <person name="Ohm R.A."/>
            <person name="Martin F."/>
            <person name="Silar P."/>
            <person name="Natvig D.O."/>
            <person name="Lalanne C."/>
            <person name="Gautier V."/>
            <person name="Ament-Velasquez S.L."/>
            <person name="Kruys A."/>
            <person name="Hutchinson M.I."/>
            <person name="Powell A.J."/>
            <person name="Barry K."/>
            <person name="Miller A.N."/>
            <person name="Grigoriev I.V."/>
            <person name="Debuchy R."/>
            <person name="Gladieux P."/>
            <person name="Hiltunen Thoren M."/>
            <person name="Johannesson H."/>
        </authorList>
    </citation>
    <scope>NUCLEOTIDE SEQUENCE</scope>
    <source>
        <strain evidence="1">CBS 508.74</strain>
    </source>
</reference>
<dbReference type="Proteomes" id="UP001302812">
    <property type="component" value="Unassembled WGS sequence"/>
</dbReference>
<accession>A0AAN6YSM2</accession>
<dbReference type="GeneID" id="89941846"/>
<dbReference type="AlphaFoldDB" id="A0AAN6YSM2"/>